<comment type="caution">
    <text evidence="1">The sequence shown here is derived from an EMBL/GenBank/DDBJ whole genome shotgun (WGS) entry which is preliminary data.</text>
</comment>
<name>A0A645JAJ5_9ZZZZ</name>
<proteinExistence type="predicted"/>
<evidence type="ECO:0000313" key="1">
    <source>
        <dbReference type="EMBL" id="MPN56533.1"/>
    </source>
</evidence>
<protein>
    <submittedName>
        <fullName evidence="1">Uncharacterized protein</fullName>
    </submittedName>
</protein>
<gene>
    <name evidence="1" type="ORF">SDC9_204223</name>
</gene>
<organism evidence="1">
    <name type="scientific">bioreactor metagenome</name>
    <dbReference type="NCBI Taxonomy" id="1076179"/>
    <lineage>
        <taxon>unclassified sequences</taxon>
        <taxon>metagenomes</taxon>
        <taxon>ecological metagenomes</taxon>
    </lineage>
</organism>
<reference evidence="1" key="1">
    <citation type="submission" date="2019-08" db="EMBL/GenBank/DDBJ databases">
        <authorList>
            <person name="Kucharzyk K."/>
            <person name="Murdoch R.W."/>
            <person name="Higgins S."/>
            <person name="Loffler F."/>
        </authorList>
    </citation>
    <scope>NUCLEOTIDE SEQUENCE</scope>
</reference>
<accession>A0A645JAJ5</accession>
<dbReference type="AlphaFoldDB" id="A0A645JAJ5"/>
<sequence length="61" mass="7282">MKLTEMQLVFEIKRLKEKLNFGSELISKLDKTIRDSDLTNENNKDKVRDMCSDIEMFLKEK</sequence>
<dbReference type="EMBL" id="VSSQ01126979">
    <property type="protein sequence ID" value="MPN56533.1"/>
    <property type="molecule type" value="Genomic_DNA"/>
</dbReference>